<accession>A0A6G1HMH5</accession>
<dbReference type="EMBL" id="ML996704">
    <property type="protein sequence ID" value="KAF2397037.1"/>
    <property type="molecule type" value="Genomic_DNA"/>
</dbReference>
<dbReference type="AlphaFoldDB" id="A0A6G1HMH5"/>
<evidence type="ECO:0000256" key="4">
    <source>
        <dbReference type="ARBA" id="ARBA00020182"/>
    </source>
</evidence>
<dbReference type="GO" id="GO:0008270">
    <property type="term" value="F:zinc ion binding"/>
    <property type="evidence" value="ECO:0007669"/>
    <property type="project" value="InterPro"/>
</dbReference>
<keyword evidence="7" id="KW-0137">Centromere</keyword>
<evidence type="ECO:0000259" key="9">
    <source>
        <dbReference type="SMART" id="SM01389"/>
    </source>
</evidence>
<evidence type="ECO:0000256" key="2">
    <source>
        <dbReference type="ARBA" id="ARBA00004584"/>
    </source>
</evidence>
<dbReference type="Pfam" id="PF06093">
    <property type="entry name" value="Spt4"/>
    <property type="match status" value="1"/>
</dbReference>
<evidence type="ECO:0000256" key="8">
    <source>
        <dbReference type="PIRNR" id="PIRNR025023"/>
    </source>
</evidence>
<keyword evidence="6 8" id="KW-0539">Nucleus</keyword>
<dbReference type="GO" id="GO:0140673">
    <property type="term" value="P:transcription elongation-coupled chromatin remodeling"/>
    <property type="evidence" value="ECO:0007669"/>
    <property type="project" value="InterPro"/>
</dbReference>
<comment type="subcellular location">
    <subcellularLocation>
        <location evidence="2">Chromosome</location>
        <location evidence="2">Centromere</location>
    </subcellularLocation>
    <subcellularLocation>
        <location evidence="1 8">Nucleus</location>
    </subcellularLocation>
</comment>
<evidence type="ECO:0000256" key="1">
    <source>
        <dbReference type="ARBA" id="ARBA00004123"/>
    </source>
</evidence>
<comment type="function">
    <text evidence="8">The SPT4-SPT5 complex mediates both activation and inhibition of transcription elongation, and plays a role in pre-mRNA processing. This complex seems to be important for the stability of the RNA polymerase II elongation machinery on the chromatin template but not for the inherent ability of this machinery to translocate down the gene.</text>
</comment>
<dbReference type="Proteomes" id="UP000799640">
    <property type="component" value="Unassembled WGS sequence"/>
</dbReference>
<protein>
    <recommendedName>
        <fullName evidence="4 8">Transcription elongation factor SPT4</fullName>
    </recommendedName>
</protein>
<dbReference type="GO" id="GO:0006355">
    <property type="term" value="P:regulation of DNA-templated transcription"/>
    <property type="evidence" value="ECO:0007669"/>
    <property type="project" value="InterPro"/>
</dbReference>
<dbReference type="PIRSF" id="PIRSF025023">
    <property type="entry name" value="Spt4"/>
    <property type="match status" value="1"/>
</dbReference>
<evidence type="ECO:0000313" key="11">
    <source>
        <dbReference type="Proteomes" id="UP000799640"/>
    </source>
</evidence>
<gene>
    <name evidence="10" type="ORF">EJ06DRAFT_533234</name>
</gene>
<dbReference type="InterPro" id="IPR022800">
    <property type="entry name" value="Spt4/RpoE2_Znf"/>
</dbReference>
<evidence type="ECO:0000313" key="10">
    <source>
        <dbReference type="EMBL" id="KAF2397037.1"/>
    </source>
</evidence>
<feature type="domain" description="Spt4/RpoE2 zinc finger" evidence="9">
    <location>
        <begin position="16"/>
        <end position="93"/>
    </location>
</feature>
<evidence type="ECO:0000256" key="6">
    <source>
        <dbReference type="ARBA" id="ARBA00023242"/>
    </source>
</evidence>
<dbReference type="GO" id="GO:0032044">
    <property type="term" value="C:DSIF complex"/>
    <property type="evidence" value="ECO:0007669"/>
    <property type="project" value="TreeGrafter"/>
</dbReference>
<dbReference type="GO" id="GO:0000775">
    <property type="term" value="C:chromosome, centromeric region"/>
    <property type="evidence" value="ECO:0007669"/>
    <property type="project" value="UniProtKB-SubCell"/>
</dbReference>
<comment type="similarity">
    <text evidence="3 8">Belongs to the SPT4 family.</text>
</comment>
<dbReference type="InterPro" id="IPR038510">
    <property type="entry name" value="Spt4_sf"/>
</dbReference>
<evidence type="ECO:0000256" key="5">
    <source>
        <dbReference type="ARBA" id="ARBA00023163"/>
    </source>
</evidence>
<dbReference type="PANTHER" id="PTHR12882">
    <property type="entry name" value="SUPPRESSOR OF TY 4"/>
    <property type="match status" value="1"/>
</dbReference>
<sequence>MAMDHSTHFMSGMRNLRACMVCSIILPQAEFNSRGCPNCETVLQLRGSPETVNECTSSNYSGILALTNPARSWAAKWQRLDGYVQGMYAIQVIGVLPDDMIESLEAAGIRYVPRDGSRDDEADGERDTLG</sequence>
<reference evidence="10" key="1">
    <citation type="journal article" date="2020" name="Stud. Mycol.">
        <title>101 Dothideomycetes genomes: a test case for predicting lifestyles and emergence of pathogens.</title>
        <authorList>
            <person name="Haridas S."/>
            <person name="Albert R."/>
            <person name="Binder M."/>
            <person name="Bloem J."/>
            <person name="Labutti K."/>
            <person name="Salamov A."/>
            <person name="Andreopoulos B."/>
            <person name="Baker S."/>
            <person name="Barry K."/>
            <person name="Bills G."/>
            <person name="Bluhm B."/>
            <person name="Cannon C."/>
            <person name="Castanera R."/>
            <person name="Culley D."/>
            <person name="Daum C."/>
            <person name="Ezra D."/>
            <person name="Gonzalez J."/>
            <person name="Henrissat B."/>
            <person name="Kuo A."/>
            <person name="Liang C."/>
            <person name="Lipzen A."/>
            <person name="Lutzoni F."/>
            <person name="Magnuson J."/>
            <person name="Mondo S."/>
            <person name="Nolan M."/>
            <person name="Ohm R."/>
            <person name="Pangilinan J."/>
            <person name="Park H.-J."/>
            <person name="Ramirez L."/>
            <person name="Alfaro M."/>
            <person name="Sun H."/>
            <person name="Tritt A."/>
            <person name="Yoshinaga Y."/>
            <person name="Zwiers L.-H."/>
            <person name="Turgeon B."/>
            <person name="Goodwin S."/>
            <person name="Spatafora J."/>
            <person name="Crous P."/>
            <person name="Grigoriev I."/>
        </authorList>
    </citation>
    <scope>NUCLEOTIDE SEQUENCE</scope>
    <source>
        <strain evidence="10">CBS 262.69</strain>
    </source>
</reference>
<dbReference type="InterPro" id="IPR009287">
    <property type="entry name" value="Spt4"/>
</dbReference>
<evidence type="ECO:0000256" key="7">
    <source>
        <dbReference type="ARBA" id="ARBA00023328"/>
    </source>
</evidence>
<evidence type="ECO:0000256" key="3">
    <source>
        <dbReference type="ARBA" id="ARBA00010464"/>
    </source>
</evidence>
<organism evidence="10 11">
    <name type="scientific">Trichodelitschia bisporula</name>
    <dbReference type="NCBI Taxonomy" id="703511"/>
    <lineage>
        <taxon>Eukaryota</taxon>
        <taxon>Fungi</taxon>
        <taxon>Dikarya</taxon>
        <taxon>Ascomycota</taxon>
        <taxon>Pezizomycotina</taxon>
        <taxon>Dothideomycetes</taxon>
        <taxon>Dothideomycetes incertae sedis</taxon>
        <taxon>Phaeotrichales</taxon>
        <taxon>Phaeotrichaceae</taxon>
        <taxon>Trichodelitschia</taxon>
    </lineage>
</organism>
<dbReference type="SMART" id="SM01389">
    <property type="entry name" value="Spt4"/>
    <property type="match status" value="1"/>
</dbReference>
<keyword evidence="5 8" id="KW-0804">Transcription</keyword>
<dbReference type="Gene3D" id="3.30.40.210">
    <property type="match status" value="1"/>
</dbReference>
<dbReference type="InterPro" id="IPR029040">
    <property type="entry name" value="RPABC4/Spt4"/>
</dbReference>
<keyword evidence="11" id="KW-1185">Reference proteome</keyword>
<dbReference type="GO" id="GO:0000993">
    <property type="term" value="F:RNA polymerase II complex binding"/>
    <property type="evidence" value="ECO:0007669"/>
    <property type="project" value="TreeGrafter"/>
</dbReference>
<name>A0A6G1HMH5_9PEZI</name>
<dbReference type="SUPFAM" id="SSF63393">
    <property type="entry name" value="RNA polymerase subunits"/>
    <property type="match status" value="1"/>
</dbReference>
<dbReference type="PANTHER" id="PTHR12882:SF1">
    <property type="entry name" value="TRANSCRIPTION ELONGATION FACTOR SPT4"/>
    <property type="match status" value="1"/>
</dbReference>
<dbReference type="CDD" id="cd07973">
    <property type="entry name" value="Spt4"/>
    <property type="match status" value="1"/>
</dbReference>
<proteinExistence type="inferred from homology"/>
<dbReference type="OrthoDB" id="248751at2759"/>